<dbReference type="Proteomes" id="UP001165960">
    <property type="component" value="Unassembled WGS sequence"/>
</dbReference>
<organism evidence="1 2">
    <name type="scientific">Entomophthora muscae</name>
    <dbReference type="NCBI Taxonomy" id="34485"/>
    <lineage>
        <taxon>Eukaryota</taxon>
        <taxon>Fungi</taxon>
        <taxon>Fungi incertae sedis</taxon>
        <taxon>Zoopagomycota</taxon>
        <taxon>Entomophthoromycotina</taxon>
        <taxon>Entomophthoromycetes</taxon>
        <taxon>Entomophthorales</taxon>
        <taxon>Entomophthoraceae</taxon>
        <taxon>Entomophthora</taxon>
    </lineage>
</organism>
<accession>A0ACC2TS93</accession>
<keyword evidence="2" id="KW-1185">Reference proteome</keyword>
<name>A0ACC2TS93_9FUNG</name>
<reference evidence="1" key="1">
    <citation type="submission" date="2022-04" db="EMBL/GenBank/DDBJ databases">
        <title>Genome of the entomopathogenic fungus Entomophthora muscae.</title>
        <authorList>
            <person name="Elya C."/>
            <person name="Lovett B.R."/>
            <person name="Lee E."/>
            <person name="Macias A.M."/>
            <person name="Hajek A.E."/>
            <person name="De Bivort B.L."/>
            <person name="Kasson M.T."/>
            <person name="De Fine Licht H.H."/>
            <person name="Stajich J.E."/>
        </authorList>
    </citation>
    <scope>NUCLEOTIDE SEQUENCE</scope>
    <source>
        <strain evidence="1">Berkeley</strain>
    </source>
</reference>
<sequence length="724" mass="79567">MSDTSSRHRKKDRSKKKSRQNEIPNDMQYCNVPGSSNNPDGYSLYENDTGIGISKVAAEMVSNTASFFSAQFEAIGELPSLAVAKANQSISLATSGLSFQQIDLRTIILGAVKSAMELRRGVFPTITSPKPDHFNSLDADVNSIGIDEESDESDTERKPPSQASRSSSVYGDILGGNRNSGFFRQSQFGTSAVNEASYKQSSELQAALDLLQLLKDPPELPPTPYLLKLEKEVAKIRLVAVDRGIAQGNDILAQITEKMNRLETQKSSLLSQIDEIGSSKELIKERITAIDARISELENNANNDVNSSTLSPCAFHIEPKVEKELEKIEEIPSSNENVSSVDVSLHNQRRPTDQEGIDSKKLPSRLVTNEIKENPLIPFQDWKAHDLTVTCLFQDLKGPILASASEGEIKLWEVDNITGLFSIETTLASTQGTIHCLKIIDGILATGGNDQVHIWNTRSLSLASPLPVDEHCDAEPSISSITSPNPPLNSATSSPSVAPHPAIILKGHKGLIRCLDMDEDSVISGSMDGTMRHWDIESGKLINSFNPLWTMNNSVLNDHRVKYWDALAGRGPHFEGLGSTVGALQFLGRRLSSGTADGIIRLWDTRTGQPHRSLVGHTGPVTALQFNDTNLVSGSLDHTVKIWDLRAGKVMETIKLPNCVTSVQFDSERVIAACDSKHIEVYERRTFQNRQLHGHSHPTWCLQLSHERRLLSGDQGGYIRLFTL</sequence>
<comment type="caution">
    <text evidence="1">The sequence shown here is derived from an EMBL/GenBank/DDBJ whole genome shotgun (WGS) entry which is preliminary data.</text>
</comment>
<evidence type="ECO:0000313" key="1">
    <source>
        <dbReference type="EMBL" id="KAJ9077635.1"/>
    </source>
</evidence>
<dbReference type="EMBL" id="QTSX02002187">
    <property type="protein sequence ID" value="KAJ9077635.1"/>
    <property type="molecule type" value="Genomic_DNA"/>
</dbReference>
<gene>
    <name evidence="1" type="primary">MDV1_1</name>
    <name evidence="1" type="ORF">DSO57_1014875</name>
</gene>
<keyword evidence="1" id="KW-0560">Oxidoreductase</keyword>
<protein>
    <submittedName>
        <fullName evidence="1">Mitochondrial fission protein</fullName>
        <ecNumber evidence="1">1.14.11.27</ecNumber>
    </submittedName>
</protein>
<dbReference type="EC" id="1.14.11.27" evidence="1"/>
<evidence type="ECO:0000313" key="2">
    <source>
        <dbReference type="Proteomes" id="UP001165960"/>
    </source>
</evidence>
<proteinExistence type="predicted"/>